<dbReference type="GO" id="GO:0005543">
    <property type="term" value="F:phospholipid binding"/>
    <property type="evidence" value="ECO:0007669"/>
    <property type="project" value="TreeGrafter"/>
</dbReference>
<dbReference type="EMBL" id="JAVRJZ010000016">
    <property type="protein sequence ID" value="KAK2711841.1"/>
    <property type="molecule type" value="Genomic_DNA"/>
</dbReference>
<dbReference type="Gene3D" id="1.25.40.510">
    <property type="entry name" value="GLE1-like"/>
    <property type="match status" value="1"/>
</dbReference>
<evidence type="ECO:0000313" key="14">
    <source>
        <dbReference type="EMBL" id="KAK2711841.1"/>
    </source>
</evidence>
<dbReference type="InterPro" id="IPR038506">
    <property type="entry name" value="GLE1-like_sf"/>
</dbReference>
<protein>
    <recommendedName>
        <fullName evidence="10">mRNA export factor GLE1</fullName>
    </recommendedName>
    <alternativeName>
        <fullName evidence="12">GLE1 RNA export mediator</fullName>
    </alternativeName>
    <alternativeName>
        <fullName evidence="11">Nucleoporin GLE1</fullName>
    </alternativeName>
</protein>
<comment type="subcellular location">
    <subcellularLocation>
        <location evidence="1">Nucleus</location>
        <location evidence="1">Nuclear pore complex</location>
    </subcellularLocation>
</comment>
<dbReference type="InterPro" id="IPR012476">
    <property type="entry name" value="GLE1"/>
</dbReference>
<keyword evidence="6" id="KW-0811">Translocation</keyword>
<evidence type="ECO:0000313" key="15">
    <source>
        <dbReference type="Proteomes" id="UP001187531"/>
    </source>
</evidence>
<dbReference type="Pfam" id="PF07817">
    <property type="entry name" value="GLE1"/>
    <property type="match status" value="1"/>
</dbReference>
<evidence type="ECO:0000256" key="10">
    <source>
        <dbReference type="ARBA" id="ARBA00026227"/>
    </source>
</evidence>
<dbReference type="GO" id="GO:0015031">
    <property type="term" value="P:protein transport"/>
    <property type="evidence" value="ECO:0007669"/>
    <property type="project" value="UniProtKB-KW"/>
</dbReference>
<keyword evidence="8" id="KW-0539">Nucleus</keyword>
<name>A0AA88HTP9_ARTSF</name>
<evidence type="ECO:0000256" key="4">
    <source>
        <dbReference type="ARBA" id="ARBA00022816"/>
    </source>
</evidence>
<accession>A0AA88HTP9</accession>
<comment type="similarity">
    <text evidence="2">Belongs to the GLE1 family.</text>
</comment>
<organism evidence="14 15">
    <name type="scientific">Artemia franciscana</name>
    <name type="common">Brine shrimp</name>
    <name type="synonym">Artemia sanfranciscana</name>
    <dbReference type="NCBI Taxonomy" id="6661"/>
    <lineage>
        <taxon>Eukaryota</taxon>
        <taxon>Metazoa</taxon>
        <taxon>Ecdysozoa</taxon>
        <taxon>Arthropoda</taxon>
        <taxon>Crustacea</taxon>
        <taxon>Branchiopoda</taxon>
        <taxon>Anostraca</taxon>
        <taxon>Artemiidae</taxon>
        <taxon>Artemia</taxon>
    </lineage>
</organism>
<keyword evidence="15" id="KW-1185">Reference proteome</keyword>
<dbReference type="Proteomes" id="UP001187531">
    <property type="component" value="Unassembled WGS sequence"/>
</dbReference>
<evidence type="ECO:0000256" key="13">
    <source>
        <dbReference type="SAM" id="MobiDB-lite"/>
    </source>
</evidence>
<evidence type="ECO:0000256" key="7">
    <source>
        <dbReference type="ARBA" id="ARBA00023132"/>
    </source>
</evidence>
<evidence type="ECO:0000256" key="8">
    <source>
        <dbReference type="ARBA" id="ARBA00023242"/>
    </source>
</evidence>
<sequence length="884" mass="101985">MKETLMASSEMAQINKELYVGLPLMKSYDVREVLNDESAKSSRNRFLDHLKSSKYGKLKYGQQAKFQFEHQPGHINYAALEKSKQLKKVLLEIEQVFNEFFSKIIEAFLRHQRRKGLLLASIVHIKKLCEIQETIITCLQRLPDNIIKDLDMVIGNLNNAMEAWCIEINSFEREAASQNRSTNAQTLYPLADLASMQNSFESSPNTPVPGSNMITYMLYFILNALMSLLGWDKIRTEGQKERMNLEVEAVAEHQEEEGKYELFIEKMLENLKDFIHSSAKIVKELRLCPWGMFFGPQLSHFLIKYNEMRYQMVQLMIRVAKSDFEEDEMNKAVRIVDSLENLVPELVQAIGKPTLDVKQNEEIEEKCRDLMVDLSLWQSFYAQKALEKENEKSRIFAEARIDDKILAFKTKIEEEEKRFAVECKSREDEAQLRRETLDRQMQSAQLEAERRASEFKERCDQKWEIFGICIDSEYFLADIWDRLLIKSNASKRLLEASVVPLLGKIDDLKKQMVQEAAKARDPNLAKEAAEKSSSIAKMANETLEEIRKAVEKANFEAKRSAEAEMAARVQAQTIQESRPKEGLPPPAPRNEAVILPQSTELDYRNSQEFLRKYGDAVSKLSEDDKTKNIRDNIKTFIQTILNTITPSDLRGFGEKLEKLKRLLSGKSVVAQMDKIFSVPNFLAPYAFLTLAEKLVKRGEVNEPESTLMYAKLITSLMSDYPEFKDVMVASFYQTCPFLVPFCPSQFEGQSDEDYYRCLGYRSKDGKIEEQNKFLKRMEGVSRLYFSLFICPNQNVMPLVMALKWVALTIEREPELDITATLLNVNIEVCCPKLLQVQSKTTIDLLTYLAERYLPRIKAVTPQGQGGPIQRLELLLEKYLKGQRR</sequence>
<feature type="region of interest" description="Disordered" evidence="13">
    <location>
        <begin position="571"/>
        <end position="591"/>
    </location>
</feature>
<reference evidence="14" key="1">
    <citation type="submission" date="2023-07" db="EMBL/GenBank/DDBJ databases">
        <title>Chromosome-level genome assembly of Artemia franciscana.</title>
        <authorList>
            <person name="Jo E."/>
        </authorList>
    </citation>
    <scope>NUCLEOTIDE SEQUENCE</scope>
    <source>
        <tissue evidence="14">Whole body</tissue>
    </source>
</reference>
<evidence type="ECO:0000256" key="1">
    <source>
        <dbReference type="ARBA" id="ARBA00004567"/>
    </source>
</evidence>
<evidence type="ECO:0000256" key="3">
    <source>
        <dbReference type="ARBA" id="ARBA00022448"/>
    </source>
</evidence>
<dbReference type="AlphaFoldDB" id="A0AA88HTP9"/>
<dbReference type="PANTHER" id="PTHR12960">
    <property type="entry name" value="GLE-1-RELATED"/>
    <property type="match status" value="1"/>
</dbReference>
<evidence type="ECO:0000256" key="9">
    <source>
        <dbReference type="ARBA" id="ARBA00024680"/>
    </source>
</evidence>
<dbReference type="GO" id="GO:0000822">
    <property type="term" value="F:inositol hexakisphosphate binding"/>
    <property type="evidence" value="ECO:0007669"/>
    <property type="project" value="TreeGrafter"/>
</dbReference>
<comment type="caution">
    <text evidence="14">The sequence shown here is derived from an EMBL/GenBank/DDBJ whole genome shotgun (WGS) entry which is preliminary data.</text>
</comment>
<evidence type="ECO:0000256" key="12">
    <source>
        <dbReference type="ARBA" id="ARBA00030897"/>
    </source>
</evidence>
<dbReference type="PANTHER" id="PTHR12960:SF0">
    <property type="entry name" value="MRNA EXPORT FACTOR GLE1"/>
    <property type="match status" value="1"/>
</dbReference>
<evidence type="ECO:0000256" key="11">
    <source>
        <dbReference type="ARBA" id="ARBA00029983"/>
    </source>
</evidence>
<proteinExistence type="inferred from homology"/>
<gene>
    <name evidence="14" type="ORF">QYM36_012838</name>
</gene>
<keyword evidence="4" id="KW-0509">mRNA transport</keyword>
<keyword evidence="5" id="KW-0653">Protein transport</keyword>
<keyword evidence="7" id="KW-0906">Nuclear pore complex</keyword>
<dbReference type="GO" id="GO:0016973">
    <property type="term" value="P:poly(A)+ mRNA export from nucleus"/>
    <property type="evidence" value="ECO:0007669"/>
    <property type="project" value="InterPro"/>
</dbReference>
<comment type="function">
    <text evidence="9">Required for the export of mRNAs containing poly(A) tails from the nucleus into the cytoplasm. May be involved in the terminal step of the mRNA transport through the nuclear pore complex (NPC).</text>
</comment>
<dbReference type="GO" id="GO:0005737">
    <property type="term" value="C:cytoplasm"/>
    <property type="evidence" value="ECO:0007669"/>
    <property type="project" value="TreeGrafter"/>
</dbReference>
<dbReference type="GO" id="GO:0031369">
    <property type="term" value="F:translation initiation factor binding"/>
    <property type="evidence" value="ECO:0007669"/>
    <property type="project" value="TreeGrafter"/>
</dbReference>
<evidence type="ECO:0000256" key="6">
    <source>
        <dbReference type="ARBA" id="ARBA00023010"/>
    </source>
</evidence>
<dbReference type="GO" id="GO:0044614">
    <property type="term" value="C:nuclear pore cytoplasmic filaments"/>
    <property type="evidence" value="ECO:0007669"/>
    <property type="project" value="TreeGrafter"/>
</dbReference>
<evidence type="ECO:0000256" key="2">
    <source>
        <dbReference type="ARBA" id="ARBA00011056"/>
    </source>
</evidence>
<keyword evidence="3" id="KW-0813">Transport</keyword>
<evidence type="ECO:0000256" key="5">
    <source>
        <dbReference type="ARBA" id="ARBA00022927"/>
    </source>
</evidence>